<organism evidence="2 3">
    <name type="scientific">Methylobacterium longum</name>
    <dbReference type="NCBI Taxonomy" id="767694"/>
    <lineage>
        <taxon>Bacteria</taxon>
        <taxon>Pseudomonadati</taxon>
        <taxon>Pseudomonadota</taxon>
        <taxon>Alphaproteobacteria</taxon>
        <taxon>Hyphomicrobiales</taxon>
        <taxon>Methylobacteriaceae</taxon>
        <taxon>Methylobacterium</taxon>
    </lineage>
</organism>
<evidence type="ECO:0000313" key="3">
    <source>
        <dbReference type="Proteomes" id="UP001244297"/>
    </source>
</evidence>
<dbReference type="RefSeq" id="WP_238284694.1">
    <property type="nucleotide sequence ID" value="NZ_BPQS01000001.1"/>
</dbReference>
<sequence>MDHGLTETAATPPSWLARLAGAVSGAAAEIRAALSRTAMNRRVLQRLSTLTARELKDIGLTPQDVADACLPGTGDAIDLLVNRRDERRHARMAQRW</sequence>
<name>A0ABT8APE2_9HYPH</name>
<protein>
    <submittedName>
        <fullName evidence="2">DUF1127 domain-containing protein</fullName>
    </submittedName>
</protein>
<reference evidence="3" key="1">
    <citation type="journal article" date="2019" name="Int. J. Syst. Evol. Microbiol.">
        <title>The Global Catalogue of Microorganisms (GCM) 10K type strain sequencing project: providing services to taxonomists for standard genome sequencing and annotation.</title>
        <authorList>
            <consortium name="The Broad Institute Genomics Platform"/>
            <consortium name="The Broad Institute Genome Sequencing Center for Infectious Disease"/>
            <person name="Wu L."/>
            <person name="Ma J."/>
        </authorList>
    </citation>
    <scope>NUCLEOTIDE SEQUENCE [LARGE SCALE GENOMIC DNA]</scope>
    <source>
        <strain evidence="3">CECT 7806</strain>
    </source>
</reference>
<comment type="caution">
    <text evidence="2">The sequence shown here is derived from an EMBL/GenBank/DDBJ whole genome shotgun (WGS) entry which is preliminary data.</text>
</comment>
<dbReference type="InterPro" id="IPR009506">
    <property type="entry name" value="YjiS-like"/>
</dbReference>
<feature type="domain" description="YjiS-like" evidence="1">
    <location>
        <begin position="30"/>
        <end position="65"/>
    </location>
</feature>
<dbReference type="Pfam" id="PF06568">
    <property type="entry name" value="YjiS-like"/>
    <property type="match status" value="1"/>
</dbReference>
<gene>
    <name evidence="2" type="ORF">QWZ18_11935</name>
</gene>
<evidence type="ECO:0000259" key="1">
    <source>
        <dbReference type="Pfam" id="PF06568"/>
    </source>
</evidence>
<evidence type="ECO:0000313" key="2">
    <source>
        <dbReference type="EMBL" id="MDN3571325.1"/>
    </source>
</evidence>
<dbReference type="Proteomes" id="UP001244297">
    <property type="component" value="Unassembled WGS sequence"/>
</dbReference>
<accession>A0ABT8APE2</accession>
<dbReference type="EMBL" id="JAUFPT010000032">
    <property type="protein sequence ID" value="MDN3571325.1"/>
    <property type="molecule type" value="Genomic_DNA"/>
</dbReference>
<keyword evidence="3" id="KW-1185">Reference proteome</keyword>
<proteinExistence type="predicted"/>